<keyword evidence="2" id="KW-1003">Cell membrane</keyword>
<accession>A0A0R2Y0K1</accession>
<evidence type="ECO:0000256" key="6">
    <source>
        <dbReference type="SAM" id="MobiDB-lite"/>
    </source>
</evidence>
<feature type="transmembrane region" description="Helical" evidence="7">
    <location>
        <begin position="386"/>
        <end position="404"/>
    </location>
</feature>
<name>A0A0R2Y0K1_9PSED</name>
<keyword evidence="5 7" id="KW-0472">Membrane</keyword>
<dbReference type="InterPro" id="IPR036866">
    <property type="entry name" value="RibonucZ/Hydroxyglut_hydro"/>
</dbReference>
<feature type="transmembrane region" description="Helical" evidence="7">
    <location>
        <begin position="252"/>
        <end position="277"/>
    </location>
</feature>
<dbReference type="Pfam" id="PF13567">
    <property type="entry name" value="DUF4131"/>
    <property type="match status" value="1"/>
</dbReference>
<evidence type="ECO:0000256" key="7">
    <source>
        <dbReference type="SAM" id="Phobius"/>
    </source>
</evidence>
<dbReference type="AlphaFoldDB" id="A0A0R2Y0K1"/>
<dbReference type="SUPFAM" id="SSF56281">
    <property type="entry name" value="Metallo-hydrolase/oxidoreductase"/>
    <property type="match status" value="1"/>
</dbReference>
<dbReference type="InterPro" id="IPR025405">
    <property type="entry name" value="DUF4131"/>
</dbReference>
<dbReference type="GO" id="GO:0005886">
    <property type="term" value="C:plasma membrane"/>
    <property type="evidence" value="ECO:0007669"/>
    <property type="project" value="UniProtKB-SubCell"/>
</dbReference>
<dbReference type="CDD" id="cd07731">
    <property type="entry name" value="ComA-like_MBL-fold"/>
    <property type="match status" value="1"/>
</dbReference>
<sequence length="752" mass="81134">MLALALGLLALRWLPALPSGAGVLAMLVLALMLLPFRTYPVAFFLLGLSWACISAQRALDDRLRPVLDGQTRWVEGRIIGLPQQMGTSVRFELADSRSRSAQLPKRIRVSWHGGPAVNSGERWRLALTLKRPAGLLNFHGFDHEAWLLAQRIGATATVKDGERLAPARNAWRDAVRQRLMAVDAQGREAGLAALVLGDGSGLAPEDWQVLQDTGTVHLLVISGQHIGLLAGLIYGLIALLARHGCWPRTWPWLPWACGLAFAGALAYGLLAGFGVPVQRACVMVGLVLLWRLRFRHLGVWWPLLLALNAVLMLEPLATLQPGFWLSFAAVAALVLAFSGRLGPWSPWQVWTRPQWLIAIGLFPLLLVLGLPISLSAPVANLVAVPWISLVVLPLALLGTALLWVPLAGAGLLWLAGGALDGLFKGLALLAAQLPAWIPAEVPLGYWLVSLAGAVILLLPKGLPFRLLGWPMLLLAVFPPRELIPHGQVDVVQLDVGQGQALILRTRHHSLLYDAGPRSGPVDQGARVVLPSLKKLGVGQLDMMLLSHADADHAGGAAAVARGLPVKRVVGGETEGLPGFLGTQPCNSGERWEWDGVAFELWQWAGASDGNPRSCVLQVEANGERLLLTGDIDRAAEQAFLASPLAVPTDWLQAPHHGSRSSSSWSFLQRLAPASVLISRGRSNAFGHPHPQVMERYQALGSRVYDSAEQGAVRLRLGTFLPPTVARSQRRFWREPLPSSGVTKDSGPRQAGL</sequence>
<evidence type="ECO:0000256" key="5">
    <source>
        <dbReference type="ARBA" id="ARBA00023136"/>
    </source>
</evidence>
<proteinExistence type="predicted"/>
<reference evidence="9 10" key="1">
    <citation type="submission" date="2015-02" db="EMBL/GenBank/DDBJ databases">
        <title>Pseudomonas helleri sp. nov. and Pseudomonas weihenstephanensis sp. nov., isolated from raw cows milk.</title>
        <authorList>
            <person name="von Neubeck M."/>
            <person name="Huptas C."/>
            <person name="Wenning M."/>
            <person name="Scherer S."/>
        </authorList>
    </citation>
    <scope>NUCLEOTIDE SEQUENCE [LARGE SCALE GENOMIC DNA]</scope>
    <source>
        <strain evidence="9 10">DSM 17149</strain>
    </source>
</reference>
<dbReference type="Pfam" id="PF00753">
    <property type="entry name" value="Lactamase_B"/>
    <property type="match status" value="1"/>
</dbReference>
<evidence type="ECO:0000256" key="1">
    <source>
        <dbReference type="ARBA" id="ARBA00004651"/>
    </source>
</evidence>
<feature type="domain" description="Metallo-beta-lactamase" evidence="8">
    <location>
        <begin position="497"/>
        <end position="681"/>
    </location>
</feature>
<keyword evidence="4 7" id="KW-1133">Transmembrane helix</keyword>
<keyword evidence="3 7" id="KW-0812">Transmembrane</keyword>
<dbReference type="Pfam" id="PF03772">
    <property type="entry name" value="Competence"/>
    <property type="match status" value="1"/>
</dbReference>
<evidence type="ECO:0000256" key="4">
    <source>
        <dbReference type="ARBA" id="ARBA00022989"/>
    </source>
</evidence>
<dbReference type="PANTHER" id="PTHR30619:SF1">
    <property type="entry name" value="RECOMBINATION PROTEIN 2"/>
    <property type="match status" value="1"/>
</dbReference>
<evidence type="ECO:0000313" key="9">
    <source>
        <dbReference type="EMBL" id="KRP41832.1"/>
    </source>
</evidence>
<dbReference type="SMART" id="SM00849">
    <property type="entry name" value="Lactamase_B"/>
    <property type="match status" value="1"/>
</dbReference>
<dbReference type="Proteomes" id="UP000051446">
    <property type="component" value="Unassembled WGS sequence"/>
</dbReference>
<protein>
    <submittedName>
        <fullName evidence="9">Competence protein ComEC</fullName>
    </submittedName>
</protein>
<comment type="caution">
    <text evidence="9">The sequence shown here is derived from an EMBL/GenBank/DDBJ whole genome shotgun (WGS) entry which is preliminary data.</text>
</comment>
<evidence type="ECO:0000256" key="3">
    <source>
        <dbReference type="ARBA" id="ARBA00022692"/>
    </source>
</evidence>
<dbReference type="InterPro" id="IPR004797">
    <property type="entry name" value="Competence_ComEC/Rec2"/>
</dbReference>
<dbReference type="InterPro" id="IPR035681">
    <property type="entry name" value="ComA-like_MBL"/>
</dbReference>
<dbReference type="EMBL" id="JYLH01000020">
    <property type="protein sequence ID" value="KRP41832.1"/>
    <property type="molecule type" value="Genomic_DNA"/>
</dbReference>
<organism evidence="9 10">
    <name type="scientific">Pseudomonas libanensis</name>
    <dbReference type="NCBI Taxonomy" id="75588"/>
    <lineage>
        <taxon>Bacteria</taxon>
        <taxon>Pseudomonadati</taxon>
        <taxon>Pseudomonadota</taxon>
        <taxon>Gammaproteobacteria</taxon>
        <taxon>Pseudomonadales</taxon>
        <taxon>Pseudomonadaceae</taxon>
        <taxon>Pseudomonas</taxon>
    </lineage>
</organism>
<evidence type="ECO:0000259" key="8">
    <source>
        <dbReference type="SMART" id="SM00849"/>
    </source>
</evidence>
<dbReference type="Gene3D" id="3.60.15.10">
    <property type="entry name" value="Ribonuclease Z/Hydroxyacylglutathione hydrolase-like"/>
    <property type="match status" value="1"/>
</dbReference>
<dbReference type="InterPro" id="IPR004477">
    <property type="entry name" value="ComEC_N"/>
</dbReference>
<feature type="region of interest" description="Disordered" evidence="6">
    <location>
        <begin position="731"/>
        <end position="752"/>
    </location>
</feature>
<dbReference type="NCBIfam" id="TIGR00361">
    <property type="entry name" value="ComEC_Rec2"/>
    <property type="match status" value="1"/>
</dbReference>
<evidence type="ECO:0000313" key="10">
    <source>
        <dbReference type="Proteomes" id="UP000051446"/>
    </source>
</evidence>
<dbReference type="GO" id="GO:0030420">
    <property type="term" value="P:establishment of competence for transformation"/>
    <property type="evidence" value="ECO:0007669"/>
    <property type="project" value="InterPro"/>
</dbReference>
<dbReference type="InterPro" id="IPR052159">
    <property type="entry name" value="Competence_DNA_uptake"/>
</dbReference>
<gene>
    <name evidence="9" type="ORF">TU73_24975</name>
</gene>
<dbReference type="NCBIfam" id="TIGR00360">
    <property type="entry name" value="ComEC_N-term"/>
    <property type="match status" value="1"/>
</dbReference>
<feature type="transmembrane region" description="Helical" evidence="7">
    <location>
        <begin position="323"/>
        <end position="343"/>
    </location>
</feature>
<feature type="transmembrane region" description="Helical" evidence="7">
    <location>
        <begin position="218"/>
        <end position="240"/>
    </location>
</feature>
<feature type="transmembrane region" description="Helical" evidence="7">
    <location>
        <begin position="411"/>
        <end position="437"/>
    </location>
</feature>
<evidence type="ECO:0000256" key="2">
    <source>
        <dbReference type="ARBA" id="ARBA00022475"/>
    </source>
</evidence>
<feature type="transmembrane region" description="Helical" evidence="7">
    <location>
        <begin position="355"/>
        <end position="374"/>
    </location>
</feature>
<comment type="subcellular location">
    <subcellularLocation>
        <location evidence="1">Cell membrane</location>
        <topology evidence="1">Multi-pass membrane protein</topology>
    </subcellularLocation>
</comment>
<feature type="transmembrane region" description="Helical" evidence="7">
    <location>
        <begin position="443"/>
        <end position="462"/>
    </location>
</feature>
<dbReference type="PATRIC" id="fig|75588.4.peg.2306"/>
<dbReference type="PANTHER" id="PTHR30619">
    <property type="entry name" value="DNA INTERNALIZATION/COMPETENCE PROTEIN COMEC/REC2"/>
    <property type="match status" value="1"/>
</dbReference>
<feature type="transmembrane region" description="Helical" evidence="7">
    <location>
        <begin position="298"/>
        <end position="317"/>
    </location>
</feature>
<dbReference type="InterPro" id="IPR001279">
    <property type="entry name" value="Metallo-B-lactamas"/>
</dbReference>